<comment type="caution">
    <text evidence="2">The sequence shown here is derived from an EMBL/GenBank/DDBJ whole genome shotgun (WGS) entry which is preliminary data.</text>
</comment>
<gene>
    <name evidence="2" type="ORF">Naga_100013g1</name>
</gene>
<keyword evidence="3" id="KW-1185">Reference proteome</keyword>
<evidence type="ECO:0000313" key="3">
    <source>
        <dbReference type="Proteomes" id="UP000019335"/>
    </source>
</evidence>
<organism evidence="2 3">
    <name type="scientific">Nannochloropsis gaditana</name>
    <dbReference type="NCBI Taxonomy" id="72520"/>
    <lineage>
        <taxon>Eukaryota</taxon>
        <taxon>Sar</taxon>
        <taxon>Stramenopiles</taxon>
        <taxon>Ochrophyta</taxon>
        <taxon>Eustigmatophyceae</taxon>
        <taxon>Eustigmatales</taxon>
        <taxon>Monodopsidaceae</taxon>
        <taxon>Nannochloropsis</taxon>
    </lineage>
</organism>
<proteinExistence type="predicted"/>
<evidence type="ECO:0000256" key="1">
    <source>
        <dbReference type="SAM" id="MobiDB-lite"/>
    </source>
</evidence>
<protein>
    <submittedName>
        <fullName evidence="2">Uncharacterized protein</fullName>
    </submittedName>
</protein>
<sequence length="73" mass="8585">MPIANWRQGRKVQAGPRVHVSEHGRRRVSSRRRRSHISESSERHCKVCAFSARVIERKRKERKSNIRITTIAP</sequence>
<reference evidence="2 3" key="1">
    <citation type="journal article" date="2014" name="Mol. Plant">
        <title>Chromosome Scale Genome Assembly and Transcriptome Profiling of Nannochloropsis gaditana in Nitrogen Depletion.</title>
        <authorList>
            <person name="Corteggiani Carpinelli E."/>
            <person name="Telatin A."/>
            <person name="Vitulo N."/>
            <person name="Forcato C."/>
            <person name="D'Angelo M."/>
            <person name="Schiavon R."/>
            <person name="Vezzi A."/>
            <person name="Giacometti G.M."/>
            <person name="Morosinotto T."/>
            <person name="Valle G."/>
        </authorList>
    </citation>
    <scope>NUCLEOTIDE SEQUENCE [LARGE SCALE GENOMIC DNA]</scope>
    <source>
        <strain evidence="2 3">B-31</strain>
    </source>
</reference>
<accession>W7U400</accession>
<feature type="compositionally biased region" description="Basic residues" evidence="1">
    <location>
        <begin position="24"/>
        <end position="35"/>
    </location>
</feature>
<dbReference type="EMBL" id="AZIL01000033">
    <property type="protein sequence ID" value="EWM30493.1"/>
    <property type="molecule type" value="Genomic_DNA"/>
</dbReference>
<dbReference type="Proteomes" id="UP000019335">
    <property type="component" value="Chromosome 1"/>
</dbReference>
<dbReference type="AlphaFoldDB" id="W7U400"/>
<feature type="region of interest" description="Disordered" evidence="1">
    <location>
        <begin position="1"/>
        <end position="41"/>
    </location>
</feature>
<evidence type="ECO:0000313" key="2">
    <source>
        <dbReference type="EMBL" id="EWM30493.1"/>
    </source>
</evidence>
<name>W7U400_9STRA</name>